<dbReference type="KEGG" id="hce:HCW_06375"/>
<name>I0ENL6_HELC0</name>
<feature type="transmembrane region" description="Helical" evidence="7">
    <location>
        <begin position="164"/>
        <end position="185"/>
    </location>
</feature>
<keyword evidence="4 7" id="KW-0812">Transmembrane</keyword>
<dbReference type="PANTHER" id="PTHR30106">
    <property type="entry name" value="INNER MEMBRANE PROTEIN YEIH-RELATED"/>
    <property type="match status" value="1"/>
</dbReference>
<keyword evidence="9" id="KW-1185">Reference proteome</keyword>
<protein>
    <submittedName>
        <fullName evidence="8">Putative membrane protein YeiH</fullName>
    </submittedName>
</protein>
<evidence type="ECO:0000256" key="1">
    <source>
        <dbReference type="ARBA" id="ARBA00004651"/>
    </source>
</evidence>
<sequence>MILWSLEWLMGSTNYKSYFLGLGVVGIIVALALYIAQFAFFKNNHISALLVGVLLGLLGSFIYPKYSHHLNSGVQLSAKKLLRLGVVLYGFKVSITEILSYGFSPLLIALIVVIVIFFIGVLLGNKLGLDKETSMLVSIGSAVCGAAAVLALEGVLKSKPFKSVIAVGTVIVFGLLSMFLYPFVYNLGIIPLNPMQEGVYIGATLHEVANVVGASSSINLEAEKVAITIKMVRVILLIPLLLGVSFYFSKNNSTTEKTKLQIPWFAFAFLGMVVVHSYLPLLTKDVLNPQTLENSFALLRQISEIFLIFAMSALGLQVDVKNFASSGGKAFLLALILLILLIGGGLFLVKWLV</sequence>
<comment type="subcellular location">
    <subcellularLocation>
        <location evidence="1">Cell membrane</location>
        <topology evidence="1">Multi-pass membrane protein</topology>
    </subcellularLocation>
</comment>
<dbReference type="STRING" id="182217.HCW_06375"/>
<dbReference type="PANTHER" id="PTHR30106:SF2">
    <property type="entry name" value="UPF0324 INNER MEMBRANE PROTEIN YEIH"/>
    <property type="match status" value="1"/>
</dbReference>
<dbReference type="InterPro" id="IPR018383">
    <property type="entry name" value="UPF0324_pro"/>
</dbReference>
<dbReference type="GO" id="GO:0005886">
    <property type="term" value="C:plasma membrane"/>
    <property type="evidence" value="ECO:0007669"/>
    <property type="project" value="UniProtKB-SubCell"/>
</dbReference>
<dbReference type="Pfam" id="PF03601">
    <property type="entry name" value="Cons_hypoth698"/>
    <property type="match status" value="1"/>
</dbReference>
<keyword evidence="3" id="KW-1003">Cell membrane</keyword>
<evidence type="ECO:0000313" key="8">
    <source>
        <dbReference type="EMBL" id="AFI04535.1"/>
    </source>
</evidence>
<evidence type="ECO:0000256" key="7">
    <source>
        <dbReference type="SAM" id="Phobius"/>
    </source>
</evidence>
<keyword evidence="6 7" id="KW-0472">Membrane</keyword>
<dbReference type="AlphaFoldDB" id="I0ENL6"/>
<feature type="transmembrane region" description="Helical" evidence="7">
    <location>
        <begin position="330"/>
        <end position="352"/>
    </location>
</feature>
<organism evidence="8 9">
    <name type="scientific">Helicobacter cetorum (strain ATCC BAA-429 / MIT 00-7128)</name>
    <dbReference type="NCBI Taxonomy" id="182217"/>
    <lineage>
        <taxon>Bacteria</taxon>
        <taxon>Pseudomonadati</taxon>
        <taxon>Campylobacterota</taxon>
        <taxon>Epsilonproteobacteria</taxon>
        <taxon>Campylobacterales</taxon>
        <taxon>Helicobacteraceae</taxon>
        <taxon>Helicobacter</taxon>
    </lineage>
</organism>
<feature type="transmembrane region" description="Helical" evidence="7">
    <location>
        <begin position="135"/>
        <end position="152"/>
    </location>
</feature>
<reference evidence="9" key="1">
    <citation type="submission" date="2012-04" db="EMBL/GenBank/DDBJ databases">
        <title>Complete genome sequence of Helicobacter cetorum strain MIT 00-7128.</title>
        <authorList>
            <person name="Kersulyte D."/>
            <person name="Berg D.E."/>
        </authorList>
    </citation>
    <scope>NUCLEOTIDE SEQUENCE [LARGE SCALE GENOMIC DNA]</scope>
    <source>
        <strain evidence="9">MIT 00-7128</strain>
    </source>
</reference>
<dbReference type="eggNOG" id="COG2855">
    <property type="taxonomic scope" value="Bacteria"/>
</dbReference>
<dbReference type="HOGENOM" id="CLU_033541_0_0_7"/>
<proteinExistence type="inferred from homology"/>
<feature type="transmembrane region" description="Helical" evidence="7">
    <location>
        <begin position="225"/>
        <end position="248"/>
    </location>
</feature>
<gene>
    <name evidence="8" type="ordered locus">HCW_06375</name>
</gene>
<dbReference type="Proteomes" id="UP000005010">
    <property type="component" value="Chromosome"/>
</dbReference>
<accession>I0ENL6</accession>
<evidence type="ECO:0000256" key="6">
    <source>
        <dbReference type="ARBA" id="ARBA00023136"/>
    </source>
</evidence>
<feature type="transmembrane region" description="Helical" evidence="7">
    <location>
        <begin position="260"/>
        <end position="279"/>
    </location>
</feature>
<comment type="similarity">
    <text evidence="2">Belongs to the UPF0324 family.</text>
</comment>
<feature type="transmembrane region" description="Helical" evidence="7">
    <location>
        <begin position="299"/>
        <end position="318"/>
    </location>
</feature>
<evidence type="ECO:0000256" key="4">
    <source>
        <dbReference type="ARBA" id="ARBA00022692"/>
    </source>
</evidence>
<evidence type="ECO:0000256" key="5">
    <source>
        <dbReference type="ARBA" id="ARBA00022989"/>
    </source>
</evidence>
<feature type="transmembrane region" description="Helical" evidence="7">
    <location>
        <begin position="46"/>
        <end position="63"/>
    </location>
</feature>
<feature type="transmembrane region" description="Helical" evidence="7">
    <location>
        <begin position="18"/>
        <end position="40"/>
    </location>
</feature>
<dbReference type="EMBL" id="CP003479">
    <property type="protein sequence ID" value="AFI04535.1"/>
    <property type="molecule type" value="Genomic_DNA"/>
</dbReference>
<evidence type="ECO:0000256" key="2">
    <source>
        <dbReference type="ARBA" id="ARBA00007977"/>
    </source>
</evidence>
<evidence type="ECO:0000313" key="9">
    <source>
        <dbReference type="Proteomes" id="UP000005010"/>
    </source>
</evidence>
<dbReference type="PATRIC" id="fig|182217.3.peg.1348"/>
<feature type="transmembrane region" description="Helical" evidence="7">
    <location>
        <begin position="98"/>
        <end position="123"/>
    </location>
</feature>
<keyword evidence="5 7" id="KW-1133">Transmembrane helix</keyword>
<evidence type="ECO:0000256" key="3">
    <source>
        <dbReference type="ARBA" id="ARBA00022475"/>
    </source>
</evidence>